<dbReference type="GO" id="GO:0003700">
    <property type="term" value="F:DNA-binding transcription factor activity"/>
    <property type="evidence" value="ECO:0007669"/>
    <property type="project" value="InterPro"/>
</dbReference>
<sequence>MSYHHQFTGETQGIRATAPVKWRQLDGVLGAFWEAEGDVGGQGYYVSANPRISIFFNDVSSIRMANADRVAARKGRPLARAIYVPAGTPMWTRFTDRLQFSHLDVHLQNERLVKFLSPAIGRAAACAVAQRPTEITQTEDLQILAGLLVRELERPSRHSHYAESLVGSLVAGVLDMDDLRPNRSDGRLTDAQMRKLVHYVQANADHRLSVAEMADTVKLSESWFHHAFKCTTGTTPMQWQTRQRVALAQRLLTETEMSLADVANRLGFADQAHLSKVFRRVVGQTPAQWRRTPVLR</sequence>
<name>A0A132C1N9_9RHOB</name>
<dbReference type="SMART" id="SM00342">
    <property type="entry name" value="HTH_ARAC"/>
    <property type="match status" value="1"/>
</dbReference>
<evidence type="ECO:0000256" key="1">
    <source>
        <dbReference type="ARBA" id="ARBA00023015"/>
    </source>
</evidence>
<evidence type="ECO:0000256" key="2">
    <source>
        <dbReference type="ARBA" id="ARBA00023125"/>
    </source>
</evidence>
<evidence type="ECO:0000313" key="5">
    <source>
        <dbReference type="EMBL" id="KUP94555.1"/>
    </source>
</evidence>
<dbReference type="Gene3D" id="1.10.10.60">
    <property type="entry name" value="Homeodomain-like"/>
    <property type="match status" value="2"/>
</dbReference>
<reference evidence="5 6" key="1">
    <citation type="submission" date="2015-12" db="EMBL/GenBank/DDBJ databases">
        <title>Genome sequence of the marine Rhodobacteraceae strain O3.65, Candidatus Tritonibacter horizontis.</title>
        <authorList>
            <person name="Poehlein A."/>
            <person name="Giebel H.A."/>
            <person name="Voget S."/>
            <person name="Brinkhoff T."/>
        </authorList>
    </citation>
    <scope>NUCLEOTIDE SEQUENCE [LARGE SCALE GENOMIC DNA]</scope>
    <source>
        <strain evidence="5 6">O3.65</strain>
    </source>
</reference>
<keyword evidence="3" id="KW-0804">Transcription</keyword>
<dbReference type="InterPro" id="IPR018062">
    <property type="entry name" value="HTH_AraC-typ_CS"/>
</dbReference>
<dbReference type="Proteomes" id="UP000068382">
    <property type="component" value="Unassembled WGS sequence"/>
</dbReference>
<evidence type="ECO:0000313" key="6">
    <source>
        <dbReference type="Proteomes" id="UP000068382"/>
    </source>
</evidence>
<dbReference type="PROSITE" id="PS00041">
    <property type="entry name" value="HTH_ARAC_FAMILY_1"/>
    <property type="match status" value="1"/>
</dbReference>
<dbReference type="RefSeq" id="WP_068240089.1">
    <property type="nucleotide sequence ID" value="NZ_LPUY01000012.1"/>
</dbReference>
<keyword evidence="1" id="KW-0805">Transcription regulation</keyword>
<dbReference type="PROSITE" id="PS01124">
    <property type="entry name" value="HTH_ARAC_FAMILY_2"/>
    <property type="match status" value="1"/>
</dbReference>
<dbReference type="OrthoDB" id="9793400at2"/>
<protein>
    <submittedName>
        <fullName evidence="5">Arabinose operon regulatory protein</fullName>
    </submittedName>
</protein>
<dbReference type="EMBL" id="LPUY01000012">
    <property type="protein sequence ID" value="KUP94555.1"/>
    <property type="molecule type" value="Genomic_DNA"/>
</dbReference>
<dbReference type="SUPFAM" id="SSF46689">
    <property type="entry name" value="Homeodomain-like"/>
    <property type="match status" value="2"/>
</dbReference>
<keyword evidence="6" id="KW-1185">Reference proteome</keyword>
<gene>
    <name evidence="5" type="primary">araC_2</name>
    <name evidence="5" type="ORF">TRIHO_04810</name>
</gene>
<evidence type="ECO:0000259" key="4">
    <source>
        <dbReference type="PROSITE" id="PS01124"/>
    </source>
</evidence>
<dbReference type="PANTHER" id="PTHR46796:SF14">
    <property type="entry name" value="TRANSCRIPTIONAL REGULATORY PROTEIN"/>
    <property type="match status" value="1"/>
</dbReference>
<proteinExistence type="predicted"/>
<comment type="caution">
    <text evidence="5">The sequence shown here is derived from an EMBL/GenBank/DDBJ whole genome shotgun (WGS) entry which is preliminary data.</text>
</comment>
<dbReference type="GO" id="GO:0043565">
    <property type="term" value="F:sequence-specific DNA binding"/>
    <property type="evidence" value="ECO:0007669"/>
    <property type="project" value="InterPro"/>
</dbReference>
<dbReference type="PANTHER" id="PTHR46796">
    <property type="entry name" value="HTH-TYPE TRANSCRIPTIONAL ACTIVATOR RHAS-RELATED"/>
    <property type="match status" value="1"/>
</dbReference>
<dbReference type="InterPro" id="IPR009057">
    <property type="entry name" value="Homeodomain-like_sf"/>
</dbReference>
<dbReference type="InterPro" id="IPR050204">
    <property type="entry name" value="AraC_XylS_family_regulators"/>
</dbReference>
<dbReference type="AlphaFoldDB" id="A0A132C1N9"/>
<dbReference type="Pfam" id="PF12833">
    <property type="entry name" value="HTH_18"/>
    <property type="match status" value="1"/>
</dbReference>
<accession>A0A132C1N9</accession>
<feature type="domain" description="HTH araC/xylS-type" evidence="4">
    <location>
        <begin position="194"/>
        <end position="292"/>
    </location>
</feature>
<evidence type="ECO:0000256" key="3">
    <source>
        <dbReference type="ARBA" id="ARBA00023163"/>
    </source>
</evidence>
<organism evidence="5 6">
    <name type="scientific">Tritonibacter horizontis</name>
    <dbReference type="NCBI Taxonomy" id="1768241"/>
    <lineage>
        <taxon>Bacteria</taxon>
        <taxon>Pseudomonadati</taxon>
        <taxon>Pseudomonadota</taxon>
        <taxon>Alphaproteobacteria</taxon>
        <taxon>Rhodobacterales</taxon>
        <taxon>Paracoccaceae</taxon>
        <taxon>Tritonibacter</taxon>
    </lineage>
</organism>
<keyword evidence="2" id="KW-0238">DNA-binding</keyword>
<dbReference type="InterPro" id="IPR018060">
    <property type="entry name" value="HTH_AraC"/>
</dbReference>